<dbReference type="AlphaFoldDB" id="A0A839K210"/>
<comment type="similarity">
    <text evidence="1">Belongs to the four-carbon acid sugar kinase family.</text>
</comment>
<name>A0A839K210_9FIRM</name>
<feature type="domain" description="Four-carbon acid sugar kinase nucleotide binding" evidence="8">
    <location>
        <begin position="249"/>
        <end position="421"/>
    </location>
</feature>
<comment type="caution">
    <text evidence="9">The sequence shown here is derived from an EMBL/GenBank/DDBJ whole genome shotgun (WGS) entry which is preliminary data.</text>
</comment>
<dbReference type="GO" id="GO:0016301">
    <property type="term" value="F:kinase activity"/>
    <property type="evidence" value="ECO:0007669"/>
    <property type="project" value="UniProtKB-KW"/>
</dbReference>
<feature type="domain" description="Four-carbon acid sugar kinase N-terminal" evidence="7">
    <location>
        <begin position="5"/>
        <end position="230"/>
    </location>
</feature>
<dbReference type="Proteomes" id="UP000574276">
    <property type="component" value="Unassembled WGS sequence"/>
</dbReference>
<dbReference type="InterPro" id="IPR037051">
    <property type="entry name" value="4-carb_acid_sugar_kinase_N_sf"/>
</dbReference>
<dbReference type="Pfam" id="PF07005">
    <property type="entry name" value="SBD_N"/>
    <property type="match status" value="1"/>
</dbReference>
<dbReference type="Pfam" id="PF17042">
    <property type="entry name" value="NBD_C"/>
    <property type="match status" value="1"/>
</dbReference>
<dbReference type="InterPro" id="IPR010737">
    <property type="entry name" value="4-carb_acid_sugar_kinase_N"/>
</dbReference>
<gene>
    <name evidence="9" type="ORF">H0486_13075</name>
</gene>
<evidence type="ECO:0000256" key="5">
    <source>
        <dbReference type="ARBA" id="ARBA00022840"/>
    </source>
</evidence>
<evidence type="ECO:0000256" key="1">
    <source>
        <dbReference type="ARBA" id="ARBA00005715"/>
    </source>
</evidence>
<dbReference type="GO" id="GO:0005524">
    <property type="term" value="F:ATP binding"/>
    <property type="evidence" value="ECO:0007669"/>
    <property type="project" value="UniProtKB-KW"/>
</dbReference>
<evidence type="ECO:0000256" key="4">
    <source>
        <dbReference type="ARBA" id="ARBA00022777"/>
    </source>
</evidence>
<keyword evidence="3" id="KW-0547">Nucleotide-binding</keyword>
<evidence type="ECO:0000256" key="3">
    <source>
        <dbReference type="ARBA" id="ARBA00022741"/>
    </source>
</evidence>
<dbReference type="Gene3D" id="3.40.50.10840">
    <property type="entry name" value="Putative sugar-binding, N-terminal domain"/>
    <property type="match status" value="1"/>
</dbReference>
<keyword evidence="4 9" id="KW-0418">Kinase</keyword>
<evidence type="ECO:0000313" key="10">
    <source>
        <dbReference type="Proteomes" id="UP000574276"/>
    </source>
</evidence>
<keyword evidence="5" id="KW-0067">ATP-binding</keyword>
<dbReference type="Gene3D" id="3.40.980.20">
    <property type="entry name" value="Four-carbon acid sugar kinase, nucleotide binding domain"/>
    <property type="match status" value="1"/>
</dbReference>
<accession>A0A839K210</accession>
<evidence type="ECO:0000256" key="6">
    <source>
        <dbReference type="ARBA" id="ARBA00023277"/>
    </source>
</evidence>
<evidence type="ECO:0000313" key="9">
    <source>
        <dbReference type="EMBL" id="MBB2183804.1"/>
    </source>
</evidence>
<evidence type="ECO:0000259" key="7">
    <source>
        <dbReference type="Pfam" id="PF07005"/>
    </source>
</evidence>
<reference evidence="9 10" key="1">
    <citation type="submission" date="2020-07" db="EMBL/GenBank/DDBJ databases">
        <title>Characterization and genome sequencing of isolate MD1, a novel member within the family Lachnospiraceae.</title>
        <authorList>
            <person name="Rettenmaier R."/>
            <person name="Di Bello L."/>
            <person name="Zinser C."/>
            <person name="Scheitz K."/>
            <person name="Liebl W."/>
            <person name="Zverlov V."/>
        </authorList>
    </citation>
    <scope>NUCLEOTIDE SEQUENCE [LARGE SCALE GENOMIC DNA]</scope>
    <source>
        <strain evidence="9 10">MD1</strain>
    </source>
</reference>
<evidence type="ECO:0000259" key="8">
    <source>
        <dbReference type="Pfam" id="PF17042"/>
    </source>
</evidence>
<keyword evidence="2" id="KW-0808">Transferase</keyword>
<dbReference type="InterPro" id="IPR042213">
    <property type="entry name" value="NBD_C_sf"/>
</dbReference>
<evidence type="ECO:0000256" key="2">
    <source>
        <dbReference type="ARBA" id="ARBA00022679"/>
    </source>
</evidence>
<proteinExistence type="inferred from homology"/>
<dbReference type="InterPro" id="IPR031475">
    <property type="entry name" value="NBD_C"/>
</dbReference>
<dbReference type="RefSeq" id="WP_228353427.1">
    <property type="nucleotide sequence ID" value="NZ_JACEGA010000001.1"/>
</dbReference>
<keyword evidence="10" id="KW-1185">Reference proteome</keyword>
<keyword evidence="6" id="KW-0119">Carbohydrate metabolism</keyword>
<dbReference type="EMBL" id="JACEGA010000001">
    <property type="protein sequence ID" value="MBB2183804.1"/>
    <property type="molecule type" value="Genomic_DNA"/>
</dbReference>
<dbReference type="SUPFAM" id="SSF142764">
    <property type="entry name" value="YgbK-like"/>
    <property type="match status" value="1"/>
</dbReference>
<sequence length="434" mass="48177">MPQCVVIADDLTGANATGVLIKKLNYSTYTVMNTERLELRNLSESDCILYPTDSRAVDPEIAYNRVYNVAQLLKHDGVKVYAKRIDSTLRGNLGSETDALLDVLDNQAIAMVVPCFPDAKRILVGGYLLVNTLPLHRTEAAVDPKTPVKTSIASELFEKQSKYPVASIYINDLMQGKEFVASKIKEYQKKGIRIIIFDSITQEDMDLIADSVIESGVNFITVDPGSFTATITRKIVIPKSQKKKLKILATIGSVNPVAKTQLDELLLSQSVLNVFVDTMELLQDDERRDSEIKRVVSDILENCEAYEICMVVGNGILPENRIDFKPFAERYQCSLDDVSNRINNSLAEITYQILKANDTFQGIYTSGGDITVAVSRTFKTAGIRLLDEVIPLAAYGEFIAGDFEGLKIITKGGMAGDRNALKTCMHYLKEKLYI</sequence>
<protein>
    <submittedName>
        <fullName evidence="9">Four-carbon acid sugar kinase family protein</fullName>
    </submittedName>
</protein>
<organism evidence="9 10">
    <name type="scientific">Variimorphobacter saccharofermentans</name>
    <dbReference type="NCBI Taxonomy" id="2755051"/>
    <lineage>
        <taxon>Bacteria</taxon>
        <taxon>Bacillati</taxon>
        <taxon>Bacillota</taxon>
        <taxon>Clostridia</taxon>
        <taxon>Lachnospirales</taxon>
        <taxon>Lachnospiraceae</taxon>
        <taxon>Variimorphobacter</taxon>
    </lineage>
</organism>